<evidence type="ECO:0000313" key="3">
    <source>
        <dbReference type="Proteomes" id="UP000186922"/>
    </source>
</evidence>
<feature type="signal peptide" evidence="1">
    <location>
        <begin position="1"/>
        <end position="17"/>
    </location>
</feature>
<dbReference type="AlphaFoldDB" id="A0A1D1V2K8"/>
<proteinExistence type="predicted"/>
<keyword evidence="1" id="KW-0732">Signal</keyword>
<feature type="chain" id="PRO_5008897951" evidence="1">
    <location>
        <begin position="18"/>
        <end position="76"/>
    </location>
</feature>
<name>A0A1D1V2K8_RAMVA</name>
<dbReference type="EMBL" id="BDGG01000003">
    <property type="protein sequence ID" value="GAU96049.1"/>
    <property type="molecule type" value="Genomic_DNA"/>
</dbReference>
<accession>A0A1D1V2K8</accession>
<evidence type="ECO:0000313" key="2">
    <source>
        <dbReference type="EMBL" id="GAU96049.1"/>
    </source>
</evidence>
<gene>
    <name evidence="2" type="primary">RvY_07550-1</name>
    <name evidence="2" type="synonym">RvY_07550.1</name>
    <name evidence="2" type="ORF">RvY_07550</name>
</gene>
<organism evidence="2 3">
    <name type="scientific">Ramazzottius varieornatus</name>
    <name type="common">Water bear</name>
    <name type="synonym">Tardigrade</name>
    <dbReference type="NCBI Taxonomy" id="947166"/>
    <lineage>
        <taxon>Eukaryota</taxon>
        <taxon>Metazoa</taxon>
        <taxon>Ecdysozoa</taxon>
        <taxon>Tardigrada</taxon>
        <taxon>Eutardigrada</taxon>
        <taxon>Parachela</taxon>
        <taxon>Hypsibioidea</taxon>
        <taxon>Ramazzottiidae</taxon>
        <taxon>Ramazzottius</taxon>
    </lineage>
</organism>
<keyword evidence="3" id="KW-1185">Reference proteome</keyword>
<sequence length="76" mass="8172">MLLIHLVMAFCWAYTFAQDGNPDLPIDLGSLAPLNLGISGEFSSNATANDTNAEGKNGSSPNYLYCSVYTDPVERV</sequence>
<comment type="caution">
    <text evidence="2">The sequence shown here is derived from an EMBL/GenBank/DDBJ whole genome shotgun (WGS) entry which is preliminary data.</text>
</comment>
<evidence type="ECO:0000256" key="1">
    <source>
        <dbReference type="SAM" id="SignalP"/>
    </source>
</evidence>
<reference evidence="2 3" key="1">
    <citation type="journal article" date="2016" name="Nat. Commun.">
        <title>Extremotolerant tardigrade genome and improved radiotolerance of human cultured cells by tardigrade-unique protein.</title>
        <authorList>
            <person name="Hashimoto T."/>
            <person name="Horikawa D.D."/>
            <person name="Saito Y."/>
            <person name="Kuwahara H."/>
            <person name="Kozuka-Hata H."/>
            <person name="Shin-I T."/>
            <person name="Minakuchi Y."/>
            <person name="Ohishi K."/>
            <person name="Motoyama A."/>
            <person name="Aizu T."/>
            <person name="Enomoto A."/>
            <person name="Kondo K."/>
            <person name="Tanaka S."/>
            <person name="Hara Y."/>
            <person name="Koshikawa S."/>
            <person name="Sagara H."/>
            <person name="Miura T."/>
            <person name="Yokobori S."/>
            <person name="Miyagawa K."/>
            <person name="Suzuki Y."/>
            <person name="Kubo T."/>
            <person name="Oyama M."/>
            <person name="Kohara Y."/>
            <person name="Fujiyama A."/>
            <person name="Arakawa K."/>
            <person name="Katayama T."/>
            <person name="Toyoda A."/>
            <person name="Kunieda T."/>
        </authorList>
    </citation>
    <scope>NUCLEOTIDE SEQUENCE [LARGE SCALE GENOMIC DNA]</scope>
    <source>
        <strain evidence="2 3">YOKOZUNA-1</strain>
    </source>
</reference>
<protein>
    <submittedName>
        <fullName evidence="2">Uncharacterized protein</fullName>
    </submittedName>
</protein>
<dbReference type="Proteomes" id="UP000186922">
    <property type="component" value="Unassembled WGS sequence"/>
</dbReference>